<accession>A0A6C2U589</accession>
<keyword evidence="1" id="KW-0812">Transmembrane</keyword>
<keyword evidence="1" id="KW-1133">Transmembrane helix</keyword>
<feature type="transmembrane region" description="Helical" evidence="1">
    <location>
        <begin position="121"/>
        <end position="146"/>
    </location>
</feature>
<keyword evidence="3" id="KW-1185">Reference proteome</keyword>
<feature type="transmembrane region" description="Helical" evidence="1">
    <location>
        <begin position="70"/>
        <end position="91"/>
    </location>
</feature>
<dbReference type="Proteomes" id="UP000366872">
    <property type="component" value="Unassembled WGS sequence"/>
</dbReference>
<sequence length="148" mass="16704">MLKKLSPEEELEFLKEIHGEGYANLFGVLKESFALLQARAQMLLGLATICLTITGFSGPRMAASNGWSRFFIGFGLTFVLFSVMALVAGPLRLRWMTAWKAEDIQGTLLLHLRQRNHRTTYYRVAMVLLLVGLTGYLLSLIFYLSIVE</sequence>
<evidence type="ECO:0000313" key="2">
    <source>
        <dbReference type="EMBL" id="VGO14566.1"/>
    </source>
</evidence>
<dbReference type="EMBL" id="CAAHFG010000001">
    <property type="protein sequence ID" value="VGO14566.1"/>
    <property type="molecule type" value="Genomic_DNA"/>
</dbReference>
<organism evidence="2 3">
    <name type="scientific">Pontiella desulfatans</name>
    <dbReference type="NCBI Taxonomy" id="2750659"/>
    <lineage>
        <taxon>Bacteria</taxon>
        <taxon>Pseudomonadati</taxon>
        <taxon>Kiritimatiellota</taxon>
        <taxon>Kiritimatiellia</taxon>
        <taxon>Kiritimatiellales</taxon>
        <taxon>Pontiellaceae</taxon>
        <taxon>Pontiella</taxon>
    </lineage>
</organism>
<name>A0A6C2U589_PONDE</name>
<reference evidence="2 3" key="1">
    <citation type="submission" date="2019-04" db="EMBL/GenBank/DDBJ databases">
        <authorList>
            <person name="Van Vliet M D."/>
        </authorList>
    </citation>
    <scope>NUCLEOTIDE SEQUENCE [LARGE SCALE GENOMIC DNA]</scope>
    <source>
        <strain evidence="2 3">F1</strain>
    </source>
</reference>
<feature type="transmembrane region" description="Helical" evidence="1">
    <location>
        <begin position="40"/>
        <end position="58"/>
    </location>
</feature>
<evidence type="ECO:0000313" key="3">
    <source>
        <dbReference type="Proteomes" id="UP000366872"/>
    </source>
</evidence>
<dbReference type="RefSeq" id="WP_136080038.1">
    <property type="nucleotide sequence ID" value="NZ_CAAHFG010000001.1"/>
</dbReference>
<gene>
    <name evidence="2" type="ORF">PDESU_03129</name>
</gene>
<dbReference type="AlphaFoldDB" id="A0A6C2U589"/>
<proteinExistence type="predicted"/>
<evidence type="ECO:0000256" key="1">
    <source>
        <dbReference type="SAM" id="Phobius"/>
    </source>
</evidence>
<protein>
    <submittedName>
        <fullName evidence="2">Uncharacterized protein</fullName>
    </submittedName>
</protein>
<keyword evidence="1" id="KW-0472">Membrane</keyword>